<protein>
    <submittedName>
        <fullName evidence="1">Uncharacterized protein</fullName>
    </submittedName>
</protein>
<gene>
    <name evidence="1" type="ORF">DF185_05550</name>
</gene>
<dbReference type="RefSeq" id="WP_110359744.1">
    <property type="nucleotide sequence ID" value="NZ_QFLI01000002.1"/>
</dbReference>
<organism evidence="1 2">
    <name type="scientific">Marinifilum breve</name>
    <dbReference type="NCBI Taxonomy" id="2184082"/>
    <lineage>
        <taxon>Bacteria</taxon>
        <taxon>Pseudomonadati</taxon>
        <taxon>Bacteroidota</taxon>
        <taxon>Bacteroidia</taxon>
        <taxon>Marinilabiliales</taxon>
        <taxon>Marinifilaceae</taxon>
    </lineage>
</organism>
<dbReference type="AlphaFoldDB" id="A0A2V4A427"/>
<accession>A0A2V4A427</accession>
<name>A0A2V4A427_9BACT</name>
<proteinExistence type="predicted"/>
<dbReference type="EMBL" id="QFLI01000002">
    <property type="protein sequence ID" value="PXY02110.1"/>
    <property type="molecule type" value="Genomic_DNA"/>
</dbReference>
<reference evidence="1 2" key="1">
    <citation type="submission" date="2018-05" db="EMBL/GenBank/DDBJ databases">
        <title>Marinifilum breve JC075T sp. nov., a marine bacterium isolated from Yongle Blue Hole in the South China Sea.</title>
        <authorList>
            <person name="Fu T."/>
        </authorList>
    </citation>
    <scope>NUCLEOTIDE SEQUENCE [LARGE SCALE GENOMIC DNA]</scope>
    <source>
        <strain evidence="1 2">JC075</strain>
    </source>
</reference>
<keyword evidence="2" id="KW-1185">Reference proteome</keyword>
<dbReference type="Proteomes" id="UP000248079">
    <property type="component" value="Unassembled WGS sequence"/>
</dbReference>
<evidence type="ECO:0000313" key="2">
    <source>
        <dbReference type="Proteomes" id="UP000248079"/>
    </source>
</evidence>
<sequence>MLFTDSQGHFHGDMIPTVGWETMPSSWEALPSGMEYMSDSMFTQTSILEKLIDGIIDFNQ</sequence>
<evidence type="ECO:0000313" key="1">
    <source>
        <dbReference type="EMBL" id="PXY02110.1"/>
    </source>
</evidence>
<comment type="caution">
    <text evidence="1">The sequence shown here is derived from an EMBL/GenBank/DDBJ whole genome shotgun (WGS) entry which is preliminary data.</text>
</comment>